<dbReference type="Proteomes" id="UP000334340">
    <property type="component" value="Unassembled WGS sequence"/>
</dbReference>
<reference evidence="2 3" key="1">
    <citation type="submission" date="2019-07" db="EMBL/GenBank/DDBJ databases">
        <authorList>
            <person name="Cremers G."/>
        </authorList>
    </citation>
    <scope>NUCLEOTIDE SEQUENCE [LARGE SCALE GENOMIC DNA]</scope>
</reference>
<dbReference type="InterPro" id="IPR013429">
    <property type="entry name" value="Regulatory_FmdB_Zinc_ribbon"/>
</dbReference>
<gene>
    <name evidence="2" type="ORF">MELA_01338</name>
</gene>
<dbReference type="EMBL" id="CABIKM010000021">
    <property type="protein sequence ID" value="VUZ84963.1"/>
    <property type="molecule type" value="Genomic_DNA"/>
</dbReference>
<evidence type="ECO:0000313" key="3">
    <source>
        <dbReference type="Proteomes" id="UP000334340"/>
    </source>
</evidence>
<sequence length="54" mass="6078">MPVYEFRCEDCGKEFELILTFKEHDAGGLQCPGCHSTHLEPLMAGFFAKTARKS</sequence>
<evidence type="ECO:0000313" key="2">
    <source>
        <dbReference type="EMBL" id="VUZ84963.1"/>
    </source>
</evidence>
<dbReference type="AlphaFoldDB" id="A0A564ZIG5"/>
<dbReference type="SMART" id="SM00834">
    <property type="entry name" value="CxxC_CXXC_SSSS"/>
    <property type="match status" value="1"/>
</dbReference>
<proteinExistence type="predicted"/>
<protein>
    <submittedName>
        <fullName evidence="2">Regulatory protein</fullName>
    </submittedName>
</protein>
<feature type="domain" description="Putative regulatory protein FmdB zinc ribbon" evidence="1">
    <location>
        <begin position="1"/>
        <end position="44"/>
    </location>
</feature>
<organism evidence="2 3">
    <name type="scientific">Candidatus Methylomirabilis lanthanidiphila</name>
    <dbReference type="NCBI Taxonomy" id="2211376"/>
    <lineage>
        <taxon>Bacteria</taxon>
        <taxon>Candidatus Methylomirabilota</taxon>
        <taxon>Candidatus Methylomirabilia</taxon>
        <taxon>Candidatus Methylomirabilales</taxon>
        <taxon>Candidatus Methylomirabilaceae</taxon>
        <taxon>Candidatus Methylomirabilis</taxon>
    </lineage>
</organism>
<dbReference type="Pfam" id="PF09723">
    <property type="entry name" value="Zn_ribbon_8"/>
    <property type="match status" value="1"/>
</dbReference>
<accession>A0A564ZIG5</accession>
<dbReference type="Gene3D" id="2.20.28.30">
    <property type="entry name" value="RNA polymerase ii, chain L"/>
    <property type="match status" value="1"/>
</dbReference>
<evidence type="ECO:0000259" key="1">
    <source>
        <dbReference type="SMART" id="SM00834"/>
    </source>
</evidence>
<keyword evidence="3" id="KW-1185">Reference proteome</keyword>
<dbReference type="NCBIfam" id="TIGR02605">
    <property type="entry name" value="CxxC_CxxC_SSSS"/>
    <property type="match status" value="1"/>
</dbReference>
<name>A0A564ZIG5_9BACT</name>